<dbReference type="OrthoDB" id="502624at2"/>
<name>A0A542EFP8_9MICO</name>
<dbReference type="InterPro" id="IPR002397">
    <property type="entry name" value="Cyt_P450_B"/>
</dbReference>
<accession>A0A542EFP8</accession>
<dbReference type="FunFam" id="1.10.630.10:FF:000018">
    <property type="entry name" value="Cytochrome P450 monooxygenase"/>
    <property type="match status" value="1"/>
</dbReference>
<dbReference type="GO" id="GO:0020037">
    <property type="term" value="F:heme binding"/>
    <property type="evidence" value="ECO:0007669"/>
    <property type="project" value="InterPro"/>
</dbReference>
<evidence type="ECO:0000313" key="9">
    <source>
        <dbReference type="Proteomes" id="UP000320806"/>
    </source>
</evidence>
<organism evidence="8 9">
    <name type="scientific">Yimella lutea</name>
    <dbReference type="NCBI Taxonomy" id="587872"/>
    <lineage>
        <taxon>Bacteria</taxon>
        <taxon>Bacillati</taxon>
        <taxon>Actinomycetota</taxon>
        <taxon>Actinomycetes</taxon>
        <taxon>Micrococcales</taxon>
        <taxon>Dermacoccaceae</taxon>
        <taxon>Yimella</taxon>
    </lineage>
</organism>
<keyword evidence="6 7" id="KW-0503">Monooxygenase</keyword>
<keyword evidence="3 7" id="KW-0479">Metal-binding</keyword>
<evidence type="ECO:0000256" key="6">
    <source>
        <dbReference type="ARBA" id="ARBA00023033"/>
    </source>
</evidence>
<dbReference type="InterPro" id="IPR036396">
    <property type="entry name" value="Cyt_P450_sf"/>
</dbReference>
<reference evidence="8 9" key="1">
    <citation type="submission" date="2019-06" db="EMBL/GenBank/DDBJ databases">
        <title>Sequencing the genomes of 1000 actinobacteria strains.</title>
        <authorList>
            <person name="Klenk H.-P."/>
        </authorList>
    </citation>
    <scope>NUCLEOTIDE SEQUENCE [LARGE SCALE GENOMIC DNA]</scope>
    <source>
        <strain evidence="8 9">DSM 19828</strain>
    </source>
</reference>
<comment type="similarity">
    <text evidence="1 7">Belongs to the cytochrome P450 family.</text>
</comment>
<evidence type="ECO:0000256" key="3">
    <source>
        <dbReference type="ARBA" id="ARBA00022723"/>
    </source>
</evidence>
<dbReference type="SUPFAM" id="SSF48264">
    <property type="entry name" value="Cytochrome P450"/>
    <property type="match status" value="1"/>
</dbReference>
<dbReference type="GO" id="GO:0005506">
    <property type="term" value="F:iron ion binding"/>
    <property type="evidence" value="ECO:0007669"/>
    <property type="project" value="InterPro"/>
</dbReference>
<dbReference type="PRINTS" id="PR00359">
    <property type="entry name" value="BP450"/>
</dbReference>
<dbReference type="EMBL" id="VFMO01000001">
    <property type="protein sequence ID" value="TQJ14153.1"/>
    <property type="molecule type" value="Genomic_DNA"/>
</dbReference>
<dbReference type="GO" id="GO:0016705">
    <property type="term" value="F:oxidoreductase activity, acting on paired donors, with incorporation or reduction of molecular oxygen"/>
    <property type="evidence" value="ECO:0007669"/>
    <property type="project" value="InterPro"/>
</dbReference>
<keyword evidence="5 7" id="KW-0408">Iron</keyword>
<protein>
    <submittedName>
        <fullName evidence="8">Unspecific monooxygenase</fullName>
    </submittedName>
</protein>
<proteinExistence type="inferred from homology"/>
<dbReference type="InterPro" id="IPR017972">
    <property type="entry name" value="Cyt_P450_CS"/>
</dbReference>
<evidence type="ECO:0000313" key="8">
    <source>
        <dbReference type="EMBL" id="TQJ14153.1"/>
    </source>
</evidence>
<sequence length="420" mass="46828">MSDATELGFAPSDPSFIADPYPVLTGLRAAGRTVPYAERDVWLIPHFADVHAALRNRSLGRSFEHRHTPAQFGRPGLCDMESSFPRFVESERWSLLNLEPPDHTRIRRLVTKVFTAKAVREFEPQIAQLADVAFRGARDTGDAQGGVDVISRLAQPFSISVICELLGVPQEHGPNLLDWSHAIVKMYEISTTEQQRTDAERAAGQFVDFVQELIEERRRTPGTDLVSELVLVADEGDRLTVDEIVCTVIVLLNAGHEATVNTLGNGLNALLQRPDQWARITGGEVEPIVAVEEMLRFDPPLQMFERWVLEPVELAGRRFETGERIAMLFGSANRDPQRFPDADVFDAARGETTHIGFGAGVHFCIGAPLARAELTAMLHRVATAAPNLELMREPEYHPTFVIRGLQELRVRFLTQPVSRT</sequence>
<dbReference type="Pfam" id="PF00067">
    <property type="entry name" value="p450"/>
    <property type="match status" value="2"/>
</dbReference>
<dbReference type="GO" id="GO:0004497">
    <property type="term" value="F:monooxygenase activity"/>
    <property type="evidence" value="ECO:0007669"/>
    <property type="project" value="UniProtKB-KW"/>
</dbReference>
<dbReference type="Gene3D" id="1.10.630.10">
    <property type="entry name" value="Cytochrome P450"/>
    <property type="match status" value="1"/>
</dbReference>
<evidence type="ECO:0000256" key="4">
    <source>
        <dbReference type="ARBA" id="ARBA00023002"/>
    </source>
</evidence>
<evidence type="ECO:0000256" key="5">
    <source>
        <dbReference type="ARBA" id="ARBA00023004"/>
    </source>
</evidence>
<gene>
    <name evidence="8" type="ORF">FB459_1600</name>
</gene>
<keyword evidence="9" id="KW-1185">Reference proteome</keyword>
<dbReference type="Proteomes" id="UP000320806">
    <property type="component" value="Unassembled WGS sequence"/>
</dbReference>
<evidence type="ECO:0000256" key="7">
    <source>
        <dbReference type="RuleBase" id="RU000461"/>
    </source>
</evidence>
<dbReference type="PANTHER" id="PTHR46696">
    <property type="entry name" value="P450, PUTATIVE (EUROFUNG)-RELATED"/>
    <property type="match status" value="1"/>
</dbReference>
<dbReference type="CDD" id="cd20625">
    <property type="entry name" value="CYP164-like"/>
    <property type="match status" value="1"/>
</dbReference>
<keyword evidence="2 7" id="KW-0349">Heme</keyword>
<evidence type="ECO:0000256" key="1">
    <source>
        <dbReference type="ARBA" id="ARBA00010617"/>
    </source>
</evidence>
<evidence type="ECO:0000256" key="2">
    <source>
        <dbReference type="ARBA" id="ARBA00022617"/>
    </source>
</evidence>
<dbReference type="PRINTS" id="PR00385">
    <property type="entry name" value="P450"/>
</dbReference>
<keyword evidence="4 7" id="KW-0560">Oxidoreductase</keyword>
<dbReference type="PROSITE" id="PS00086">
    <property type="entry name" value="CYTOCHROME_P450"/>
    <property type="match status" value="1"/>
</dbReference>
<dbReference type="PANTHER" id="PTHR46696:SF1">
    <property type="entry name" value="CYTOCHROME P450 YJIB-RELATED"/>
    <property type="match status" value="1"/>
</dbReference>
<comment type="caution">
    <text evidence="8">The sequence shown here is derived from an EMBL/GenBank/DDBJ whole genome shotgun (WGS) entry which is preliminary data.</text>
</comment>
<dbReference type="AlphaFoldDB" id="A0A542EFP8"/>
<dbReference type="InterPro" id="IPR001128">
    <property type="entry name" value="Cyt_P450"/>
</dbReference>
<dbReference type="RefSeq" id="WP_141928048.1">
    <property type="nucleotide sequence ID" value="NZ_BAABCI010000034.1"/>
</dbReference>